<dbReference type="GO" id="GO:0016853">
    <property type="term" value="F:isomerase activity"/>
    <property type="evidence" value="ECO:0007669"/>
    <property type="project" value="UniProtKB-KW"/>
</dbReference>
<feature type="domain" description="Xylose isomerase-like TIM barrel" evidence="1">
    <location>
        <begin position="22"/>
        <end position="271"/>
    </location>
</feature>
<keyword evidence="4" id="KW-1185">Reference proteome</keyword>
<dbReference type="Proteomes" id="UP000224974">
    <property type="component" value="Unassembled WGS sequence"/>
</dbReference>
<evidence type="ECO:0000313" key="5">
    <source>
        <dbReference type="Proteomes" id="UP000373449"/>
    </source>
</evidence>
<dbReference type="EMBL" id="CAADJA010000002">
    <property type="protein sequence ID" value="VFS46261.1"/>
    <property type="molecule type" value="Genomic_DNA"/>
</dbReference>
<protein>
    <submittedName>
        <fullName evidence="3">Inosose isomerase</fullName>
        <ecNumber evidence="3">5.3.99.-</ecNumber>
    </submittedName>
    <submittedName>
        <fullName evidence="2">Sugar phosphate isomerase/epimerase</fullName>
    </submittedName>
</protein>
<keyword evidence="2" id="KW-0413">Isomerase</keyword>
<dbReference type="Gene3D" id="3.20.20.150">
    <property type="entry name" value="Divalent-metal-dependent TIM barrel enzymes"/>
    <property type="match status" value="1"/>
</dbReference>
<dbReference type="InterPro" id="IPR013022">
    <property type="entry name" value="Xyl_isomerase-like_TIM-brl"/>
</dbReference>
<dbReference type="AlphaFoldDB" id="A0A2C6D0V8"/>
<gene>
    <name evidence="3" type="primary">iolI</name>
    <name evidence="2" type="ORF">CRN84_02905</name>
    <name evidence="3" type="ORF">NCTC12282_01156</name>
</gene>
<dbReference type="EC" id="5.3.99.-" evidence="3"/>
<dbReference type="EMBL" id="PDDX01000001">
    <property type="protein sequence ID" value="PHI32569.1"/>
    <property type="molecule type" value="Genomic_DNA"/>
</dbReference>
<reference evidence="2" key="1">
    <citation type="submission" date="2017-09" db="EMBL/GenBank/DDBJ databases">
        <title>FDA dAtabase for Regulatory Grade micrObial Sequences (FDA-ARGOS): Supporting development and validation of Infectious Disease Dx tests.</title>
        <authorList>
            <person name="Minogue T."/>
            <person name="Wolcott M."/>
            <person name="Wasieloski L."/>
            <person name="Aguilar W."/>
            <person name="Moore D."/>
            <person name="Tallon L.J."/>
            <person name="Sadzewicz L."/>
            <person name="Ott S."/>
            <person name="Zhao X."/>
            <person name="Nagaraj S."/>
            <person name="Vavikolanu K."/>
            <person name="Aluvathingal J."/>
            <person name="Nadendla S."/>
            <person name="Sichtig H."/>
        </authorList>
    </citation>
    <scope>NUCLEOTIDE SEQUENCE</scope>
    <source>
        <strain evidence="2">FDAARGOS_387</strain>
    </source>
</reference>
<dbReference type="SUPFAM" id="SSF51658">
    <property type="entry name" value="Xylose isomerase-like"/>
    <property type="match status" value="1"/>
</dbReference>
<dbReference type="PANTHER" id="PTHR12110">
    <property type="entry name" value="HYDROXYPYRUVATE ISOMERASE"/>
    <property type="match status" value="1"/>
</dbReference>
<evidence type="ECO:0000313" key="3">
    <source>
        <dbReference type="EMBL" id="VFS46261.1"/>
    </source>
</evidence>
<dbReference type="Proteomes" id="UP000373449">
    <property type="component" value="Unassembled WGS sequence"/>
</dbReference>
<dbReference type="InterPro" id="IPR036237">
    <property type="entry name" value="Xyl_isomerase-like_sf"/>
</dbReference>
<evidence type="ECO:0000313" key="2">
    <source>
        <dbReference type="EMBL" id="PHI32569.1"/>
    </source>
</evidence>
<dbReference type="Pfam" id="PF01261">
    <property type="entry name" value="AP_endonuc_2"/>
    <property type="match status" value="1"/>
</dbReference>
<dbReference type="STRING" id="1111728.GCA_000427805_03149"/>
<evidence type="ECO:0000313" key="4">
    <source>
        <dbReference type="Proteomes" id="UP000224974"/>
    </source>
</evidence>
<proteinExistence type="predicted"/>
<name>A0A2C6D0V8_9GAMM</name>
<dbReference type="PANTHER" id="PTHR12110:SF21">
    <property type="entry name" value="XYLOSE ISOMERASE-LIKE TIM BARREL DOMAIN-CONTAINING PROTEIN"/>
    <property type="match status" value="1"/>
</dbReference>
<accession>A0A2C6D0V8</accession>
<reference evidence="4" key="2">
    <citation type="submission" date="2017-09" db="EMBL/GenBank/DDBJ databases">
        <title>FDA dAtabase for Regulatory Grade micrObial Sequences (FDA-ARGOS): Supporting development and validation of Infectious Disease Dx tests.</title>
        <authorList>
            <person name="Minogue T."/>
            <person name="Wolcott M."/>
            <person name="Wasieloski L."/>
            <person name="Aguilar W."/>
            <person name="Moore D."/>
            <person name="Tallon L."/>
            <person name="Sadzewicz L."/>
            <person name="Ott S."/>
            <person name="Zhao X."/>
            <person name="Nagaraj S."/>
            <person name="Vavikolanu K."/>
            <person name="Aluvathingal J."/>
            <person name="Nadendla S."/>
            <person name="Sichtig H."/>
        </authorList>
    </citation>
    <scope>NUCLEOTIDE SEQUENCE [LARGE SCALE GENOMIC DNA]</scope>
    <source>
        <strain evidence="4">FDAARGOS_387</strain>
    </source>
</reference>
<sequence length="292" mass="33864">MKIGFNQATSMNCSTLEKDVLLCEKNGFDFIEFRLDKLKEYLKDHNLEDLKKLLAGKKIKPHALNALYTYDNLFADENSEKDNELVKEFIWGCHIAKEIQAGYFIIVPPLQRDPNGGPYIGSVEKTHENCVRILNHLSEIANDYNVKLCFELVGFNRSSVRTVEQAWNIVNEVDKDNVGLVFDSYNLHLYHGLNDFREIKNVDVKKIFCTHINNGDFIDIDKASQENRRFCDFGSVDLNNFLKNLKETGYHGIVSVEIFRPEYWQKEPEWVISQAYKTTKKVMENNGIHLSK</sequence>
<organism evidence="2 4">
    <name type="scientific">Budvicia aquatica</name>
    <dbReference type="NCBI Taxonomy" id="82979"/>
    <lineage>
        <taxon>Bacteria</taxon>
        <taxon>Pseudomonadati</taxon>
        <taxon>Pseudomonadota</taxon>
        <taxon>Gammaproteobacteria</taxon>
        <taxon>Enterobacterales</taxon>
        <taxon>Budviciaceae</taxon>
        <taxon>Budvicia</taxon>
    </lineage>
</organism>
<evidence type="ECO:0000259" key="1">
    <source>
        <dbReference type="Pfam" id="PF01261"/>
    </source>
</evidence>
<dbReference type="InterPro" id="IPR050312">
    <property type="entry name" value="IolE/XylAMocC-like"/>
</dbReference>
<dbReference type="OrthoDB" id="9787068at2"/>
<reference evidence="3 5" key="3">
    <citation type="submission" date="2019-03" db="EMBL/GenBank/DDBJ databases">
        <authorList>
            <consortium name="Pathogen Informatics"/>
        </authorList>
    </citation>
    <scope>NUCLEOTIDE SEQUENCE [LARGE SCALE GENOMIC DNA]</scope>
    <source>
        <strain evidence="3 5">NCTC12282</strain>
    </source>
</reference>